<keyword evidence="1" id="KW-0472">Membrane</keyword>
<evidence type="ECO:0000313" key="3">
    <source>
        <dbReference type="Proteomes" id="UP001231915"/>
    </source>
</evidence>
<accession>A0ABT7EGL3</accession>
<keyword evidence="3" id="KW-1185">Reference proteome</keyword>
<protein>
    <submittedName>
        <fullName evidence="2">Uncharacterized protein</fullName>
    </submittedName>
</protein>
<evidence type="ECO:0000313" key="2">
    <source>
        <dbReference type="EMBL" id="MDK2594182.1"/>
    </source>
</evidence>
<gene>
    <name evidence="2" type="ORF">QNM18_03730</name>
</gene>
<organism evidence="2 3">
    <name type="scientific">Pseudoalteromonas obscura</name>
    <dbReference type="NCBI Taxonomy" id="3048491"/>
    <lineage>
        <taxon>Bacteria</taxon>
        <taxon>Pseudomonadati</taxon>
        <taxon>Pseudomonadota</taxon>
        <taxon>Gammaproteobacteria</taxon>
        <taxon>Alteromonadales</taxon>
        <taxon>Pseudoalteromonadaceae</taxon>
        <taxon>Pseudoalteromonas</taxon>
    </lineage>
</organism>
<feature type="transmembrane region" description="Helical" evidence="1">
    <location>
        <begin position="143"/>
        <end position="162"/>
    </location>
</feature>
<feature type="transmembrane region" description="Helical" evidence="1">
    <location>
        <begin position="199"/>
        <end position="218"/>
    </location>
</feature>
<comment type="caution">
    <text evidence="2">The sequence shown here is derived from an EMBL/GenBank/DDBJ whole genome shotgun (WGS) entry which is preliminary data.</text>
</comment>
<dbReference type="Proteomes" id="UP001231915">
    <property type="component" value="Unassembled WGS sequence"/>
</dbReference>
<dbReference type="EMBL" id="JASJUT010000001">
    <property type="protein sequence ID" value="MDK2594182.1"/>
    <property type="molecule type" value="Genomic_DNA"/>
</dbReference>
<keyword evidence="1" id="KW-0812">Transmembrane</keyword>
<evidence type="ECO:0000256" key="1">
    <source>
        <dbReference type="SAM" id="Phobius"/>
    </source>
</evidence>
<proteinExistence type="predicted"/>
<keyword evidence="1" id="KW-1133">Transmembrane helix</keyword>
<sequence>MRSYSEYSLQELQQACADIDREAFPEKYQEICDELESRQAQSPHSIEQELDSACEKPMQKKPFVSIPNDQIIELNQWFKRVTSVLTIGGAFLGITHMLSTLPNISGLFIYAIYAFFFVIYVLGIVAAVRLFEKSTVGVIKDNLIFWAIQIPLFMSPFIGYQLTNGAFLNIFVSSQTGLNVVPMLGSVFQFSIFQLQQPWAIGINPVAILVSAYFYRVLKAADKRHSQ</sequence>
<name>A0ABT7EGL3_9GAMM</name>
<feature type="transmembrane region" description="Helical" evidence="1">
    <location>
        <begin position="107"/>
        <end position="131"/>
    </location>
</feature>
<dbReference type="RefSeq" id="WP_211009117.1">
    <property type="nucleotide sequence ID" value="NZ_JASJUT010000001.1"/>
</dbReference>
<reference evidence="2 3" key="1">
    <citation type="submission" date="2023-05" db="EMBL/GenBank/DDBJ databases">
        <title>Pseudoalteromonas ardens sp. nov., Pseudoalteromonas obscura sp. nov., and Pseudoalteromonas umbrosa sp. nov., isolated from the coral Montipora capitata.</title>
        <authorList>
            <person name="Thomas E.M."/>
            <person name="Smith E.M."/>
            <person name="Papke E."/>
            <person name="Shlafstein M.D."/>
            <person name="Oline D.K."/>
            <person name="Videau P."/>
            <person name="Saw J.H."/>
            <person name="Strangman W.K."/>
            <person name="Ushijima B."/>
        </authorList>
    </citation>
    <scope>NUCLEOTIDE SEQUENCE [LARGE SCALE GENOMIC DNA]</scope>
    <source>
        <strain evidence="2 3">P94</strain>
    </source>
</reference>